<name>A0A540M2J3_MALBA</name>
<comment type="caution">
    <text evidence="1">The sequence shown here is derived from an EMBL/GenBank/DDBJ whole genome shotgun (WGS) entry which is preliminary data.</text>
</comment>
<dbReference type="EMBL" id="VIEB01000380">
    <property type="protein sequence ID" value="TQD92960.1"/>
    <property type="molecule type" value="Genomic_DNA"/>
</dbReference>
<dbReference type="AlphaFoldDB" id="A0A540M2J3"/>
<gene>
    <name evidence="1" type="ORF">C1H46_021440</name>
</gene>
<evidence type="ECO:0000313" key="1">
    <source>
        <dbReference type="EMBL" id="TQD92960.1"/>
    </source>
</evidence>
<sequence length="97" mass="11212">MSLRSRKPAGQPAIVDQEDVPIPKPYKRRWRLALTAIYFTRALASLAKKLLHGNNSQLLRSRSYVAIDVPRNQDDHDNARWQVPRLRAPAFSNTEKY</sequence>
<dbReference type="STRING" id="106549.A0A540M2J3"/>
<protein>
    <submittedName>
        <fullName evidence="1">Uncharacterized protein</fullName>
    </submittedName>
</protein>
<keyword evidence="2" id="KW-1185">Reference proteome</keyword>
<proteinExistence type="predicted"/>
<reference evidence="1 2" key="1">
    <citation type="journal article" date="2019" name="G3 (Bethesda)">
        <title>Sequencing of a Wild Apple (Malus baccata) Genome Unravels the Differences Between Cultivated and Wild Apple Species Regarding Disease Resistance and Cold Tolerance.</title>
        <authorList>
            <person name="Chen X."/>
        </authorList>
    </citation>
    <scope>NUCLEOTIDE SEQUENCE [LARGE SCALE GENOMIC DNA]</scope>
    <source>
        <strain evidence="2">cv. Shandingzi</strain>
        <tissue evidence="1">Leaves</tissue>
    </source>
</reference>
<dbReference type="Proteomes" id="UP000315295">
    <property type="component" value="Unassembled WGS sequence"/>
</dbReference>
<evidence type="ECO:0000313" key="2">
    <source>
        <dbReference type="Proteomes" id="UP000315295"/>
    </source>
</evidence>
<accession>A0A540M2J3</accession>
<organism evidence="1 2">
    <name type="scientific">Malus baccata</name>
    <name type="common">Siberian crab apple</name>
    <name type="synonym">Pyrus baccata</name>
    <dbReference type="NCBI Taxonomy" id="106549"/>
    <lineage>
        <taxon>Eukaryota</taxon>
        <taxon>Viridiplantae</taxon>
        <taxon>Streptophyta</taxon>
        <taxon>Embryophyta</taxon>
        <taxon>Tracheophyta</taxon>
        <taxon>Spermatophyta</taxon>
        <taxon>Magnoliopsida</taxon>
        <taxon>eudicotyledons</taxon>
        <taxon>Gunneridae</taxon>
        <taxon>Pentapetalae</taxon>
        <taxon>rosids</taxon>
        <taxon>fabids</taxon>
        <taxon>Rosales</taxon>
        <taxon>Rosaceae</taxon>
        <taxon>Amygdaloideae</taxon>
        <taxon>Maleae</taxon>
        <taxon>Malus</taxon>
    </lineage>
</organism>